<keyword evidence="4" id="KW-0804">Transcription</keyword>
<dbReference type="GO" id="GO:0006355">
    <property type="term" value="P:regulation of DNA-templated transcription"/>
    <property type="evidence" value="ECO:0007669"/>
    <property type="project" value="InterPro"/>
</dbReference>
<keyword evidence="9" id="KW-1185">Reference proteome</keyword>
<dbReference type="PANTHER" id="PTHR43214">
    <property type="entry name" value="TWO-COMPONENT RESPONSE REGULATOR"/>
    <property type="match status" value="1"/>
</dbReference>
<dbReference type="GO" id="GO:0003677">
    <property type="term" value="F:DNA binding"/>
    <property type="evidence" value="ECO:0007669"/>
    <property type="project" value="UniProtKB-KW"/>
</dbReference>
<dbReference type="PANTHER" id="PTHR43214:SF43">
    <property type="entry name" value="TWO-COMPONENT RESPONSE REGULATOR"/>
    <property type="match status" value="1"/>
</dbReference>
<dbReference type="Proteomes" id="UP001243623">
    <property type="component" value="Chromosome"/>
</dbReference>
<dbReference type="SMART" id="SM00448">
    <property type="entry name" value="REC"/>
    <property type="match status" value="1"/>
</dbReference>
<gene>
    <name evidence="8" type="ORF">P3F81_01925</name>
</gene>
<dbReference type="Pfam" id="PF00196">
    <property type="entry name" value="GerE"/>
    <property type="match status" value="1"/>
</dbReference>
<evidence type="ECO:0000256" key="2">
    <source>
        <dbReference type="ARBA" id="ARBA00023015"/>
    </source>
</evidence>
<evidence type="ECO:0000256" key="3">
    <source>
        <dbReference type="ARBA" id="ARBA00023125"/>
    </source>
</evidence>
<evidence type="ECO:0000259" key="6">
    <source>
        <dbReference type="PROSITE" id="PS50043"/>
    </source>
</evidence>
<keyword evidence="3" id="KW-0238">DNA-binding</keyword>
<dbReference type="AlphaFoldDB" id="A0A9Y2AHV2"/>
<feature type="domain" description="HTH luxR-type" evidence="6">
    <location>
        <begin position="153"/>
        <end position="218"/>
    </location>
</feature>
<feature type="domain" description="Response regulatory" evidence="7">
    <location>
        <begin position="4"/>
        <end position="120"/>
    </location>
</feature>
<accession>A0A9Y2AHV2</accession>
<dbReference type="PRINTS" id="PR00038">
    <property type="entry name" value="HTHLUXR"/>
</dbReference>
<proteinExistence type="predicted"/>
<dbReference type="PROSITE" id="PS50110">
    <property type="entry name" value="RESPONSE_REGULATORY"/>
    <property type="match status" value="1"/>
</dbReference>
<dbReference type="CDD" id="cd17535">
    <property type="entry name" value="REC_NarL-like"/>
    <property type="match status" value="1"/>
</dbReference>
<keyword evidence="2" id="KW-0805">Transcription regulation</keyword>
<dbReference type="RefSeq" id="WP_147666843.1">
    <property type="nucleotide sequence ID" value="NZ_CP120678.1"/>
</dbReference>
<dbReference type="PROSITE" id="PS00622">
    <property type="entry name" value="HTH_LUXR_1"/>
    <property type="match status" value="1"/>
</dbReference>
<reference evidence="8" key="1">
    <citation type="submission" date="2023-03" db="EMBL/GenBank/DDBJ databases">
        <title>Selenobaculum gbiensis gen. nov. sp. nov., a new bacterium isolated from the gut microbiota of IBD patient.</title>
        <authorList>
            <person name="Yeo S."/>
            <person name="Park H."/>
            <person name="Huh C.S."/>
        </authorList>
    </citation>
    <scope>NUCLEOTIDE SEQUENCE</scope>
    <source>
        <strain evidence="8">ICN-92133</strain>
    </source>
</reference>
<dbReference type="InterPro" id="IPR039420">
    <property type="entry name" value="WalR-like"/>
</dbReference>
<name>A0A9Y2AHV2_9FIRM</name>
<evidence type="ECO:0000259" key="7">
    <source>
        <dbReference type="PROSITE" id="PS50110"/>
    </source>
</evidence>
<dbReference type="Pfam" id="PF00072">
    <property type="entry name" value="Response_reg"/>
    <property type="match status" value="1"/>
</dbReference>
<protein>
    <submittedName>
        <fullName evidence="8">Response regulator transcription factor</fullName>
    </submittedName>
</protein>
<dbReference type="KEGG" id="sgbi:P3F81_01925"/>
<dbReference type="Gene3D" id="3.40.50.2300">
    <property type="match status" value="1"/>
</dbReference>
<dbReference type="SUPFAM" id="SSF52172">
    <property type="entry name" value="CheY-like"/>
    <property type="match status" value="1"/>
</dbReference>
<organism evidence="8 9">
    <name type="scientific">Selenobaculum gibii</name>
    <dbReference type="NCBI Taxonomy" id="3054208"/>
    <lineage>
        <taxon>Bacteria</taxon>
        <taxon>Bacillati</taxon>
        <taxon>Bacillota</taxon>
        <taxon>Negativicutes</taxon>
        <taxon>Selenomonadales</taxon>
        <taxon>Selenomonadaceae</taxon>
        <taxon>Selenobaculum</taxon>
    </lineage>
</organism>
<dbReference type="FunFam" id="1.10.10.10:FF:000153">
    <property type="entry name" value="LuxR family transcriptional regulator"/>
    <property type="match status" value="1"/>
</dbReference>
<dbReference type="InterPro" id="IPR058245">
    <property type="entry name" value="NreC/VraR/RcsB-like_REC"/>
</dbReference>
<evidence type="ECO:0000256" key="5">
    <source>
        <dbReference type="PROSITE-ProRule" id="PRU00169"/>
    </source>
</evidence>
<dbReference type="CDD" id="cd06170">
    <property type="entry name" value="LuxR_C_like"/>
    <property type="match status" value="1"/>
</dbReference>
<dbReference type="SUPFAM" id="SSF46894">
    <property type="entry name" value="C-terminal effector domain of the bipartite response regulators"/>
    <property type="match status" value="1"/>
</dbReference>
<dbReference type="InterPro" id="IPR016032">
    <property type="entry name" value="Sig_transdc_resp-reg_C-effctor"/>
</dbReference>
<evidence type="ECO:0000313" key="9">
    <source>
        <dbReference type="Proteomes" id="UP001243623"/>
    </source>
</evidence>
<dbReference type="InterPro" id="IPR011006">
    <property type="entry name" value="CheY-like_superfamily"/>
</dbReference>
<evidence type="ECO:0000256" key="4">
    <source>
        <dbReference type="ARBA" id="ARBA00023163"/>
    </source>
</evidence>
<dbReference type="PROSITE" id="PS50043">
    <property type="entry name" value="HTH_LUXR_2"/>
    <property type="match status" value="1"/>
</dbReference>
<dbReference type="SMART" id="SM00421">
    <property type="entry name" value="HTH_LUXR"/>
    <property type="match status" value="1"/>
</dbReference>
<dbReference type="InterPro" id="IPR000792">
    <property type="entry name" value="Tscrpt_reg_LuxR_C"/>
</dbReference>
<feature type="modified residue" description="4-aspartylphosphate" evidence="5">
    <location>
        <position position="55"/>
    </location>
</feature>
<dbReference type="EMBL" id="CP120678">
    <property type="protein sequence ID" value="WIW71109.1"/>
    <property type="molecule type" value="Genomic_DNA"/>
</dbReference>
<evidence type="ECO:0000256" key="1">
    <source>
        <dbReference type="ARBA" id="ARBA00022553"/>
    </source>
</evidence>
<evidence type="ECO:0000313" key="8">
    <source>
        <dbReference type="EMBL" id="WIW71109.1"/>
    </source>
</evidence>
<dbReference type="InterPro" id="IPR001789">
    <property type="entry name" value="Sig_transdc_resp-reg_receiver"/>
</dbReference>
<dbReference type="GO" id="GO:0000160">
    <property type="term" value="P:phosphorelay signal transduction system"/>
    <property type="evidence" value="ECO:0007669"/>
    <property type="project" value="InterPro"/>
</dbReference>
<sequence length="223" mass="25228">MKIRVLIADDHLLLRQGIRKVLELEPDFEVVDEAINGQEALSKTLILEPDILLLDLNMPMLNGVEVARQLKSAKAKTKIIVLTMHDDDNYVIELLRSGAAGYLLKDVEPSILIKAIRMVKNGESFIYPEAAESLFGVTQCSGNIGAQAEQIWRERRSERLTARELDVLRCIAQGFSNQDIAKTLFVSEKTVKNHLTNIFRKINVNDRTQALLYVLKNKIMTLE</sequence>
<keyword evidence="1 5" id="KW-0597">Phosphoprotein</keyword>